<evidence type="ECO:0000259" key="9">
    <source>
        <dbReference type="PROSITE" id="PS51383"/>
    </source>
</evidence>
<keyword evidence="3 8" id="KW-0067">ATP-binding</keyword>
<comment type="subcellular location">
    <subcellularLocation>
        <location evidence="8">Cytoplasm</location>
    </subcellularLocation>
</comment>
<dbReference type="SUPFAM" id="SSF53613">
    <property type="entry name" value="Ribokinase-like"/>
    <property type="match status" value="1"/>
</dbReference>
<dbReference type="GO" id="GO:0110051">
    <property type="term" value="P:metabolite repair"/>
    <property type="evidence" value="ECO:0007669"/>
    <property type="project" value="TreeGrafter"/>
</dbReference>
<keyword evidence="4" id="KW-0521">NADP</keyword>
<proteinExistence type="inferred from homology"/>
<comment type="cofactor">
    <cofactor evidence="8">
        <name>Mg(2+)</name>
        <dbReference type="ChEBI" id="CHEBI:18420"/>
    </cofactor>
</comment>
<dbReference type="RefSeq" id="XP_019037960.1">
    <property type="nucleotide sequence ID" value="XM_019184158.1"/>
</dbReference>
<comment type="catalytic activity">
    <reaction evidence="7 8">
        <text>(6S)-NADPHX + ATP = ADP + phosphate + NADPH + H(+)</text>
        <dbReference type="Rhea" id="RHEA:32231"/>
        <dbReference type="ChEBI" id="CHEBI:15378"/>
        <dbReference type="ChEBI" id="CHEBI:30616"/>
        <dbReference type="ChEBI" id="CHEBI:43474"/>
        <dbReference type="ChEBI" id="CHEBI:57783"/>
        <dbReference type="ChEBI" id="CHEBI:64076"/>
        <dbReference type="ChEBI" id="CHEBI:456216"/>
        <dbReference type="EC" id="4.2.1.93"/>
    </reaction>
</comment>
<comment type="function">
    <text evidence="8">Catalyzes the dehydration of the S-form of NAD(P)HX at the expense of ATP, which is converted to ADP. Together with NAD(P)HX epimerase, which catalyzes the epimerization of the S- and R-forms, the enzyme allows the repair of both epimers of NAD(P)HX, a damaged form of NAD(P)H that is a result of enzymatic or heat-dependent hydration.</text>
</comment>
<dbReference type="Pfam" id="PF01256">
    <property type="entry name" value="Carb_kinase"/>
    <property type="match status" value="1"/>
</dbReference>
<feature type="binding site" evidence="8">
    <location>
        <begin position="220"/>
        <end position="224"/>
    </location>
    <ligand>
        <name>ATP</name>
        <dbReference type="ChEBI" id="CHEBI:30616"/>
    </ligand>
</feature>
<keyword evidence="11" id="KW-1185">Reference proteome</keyword>
<evidence type="ECO:0000256" key="4">
    <source>
        <dbReference type="ARBA" id="ARBA00022857"/>
    </source>
</evidence>
<dbReference type="PANTHER" id="PTHR12592:SF0">
    <property type="entry name" value="ATP-DEPENDENT (S)-NAD(P)H-HYDRATE DEHYDRATASE"/>
    <property type="match status" value="1"/>
</dbReference>
<dbReference type="AlphaFoldDB" id="A0A1E3P022"/>
<feature type="binding site" evidence="8">
    <location>
        <begin position="239"/>
        <end position="248"/>
    </location>
    <ligand>
        <name>ATP</name>
        <dbReference type="ChEBI" id="CHEBI:30616"/>
    </ligand>
</feature>
<feature type="binding site" evidence="8">
    <location>
        <begin position="181"/>
        <end position="187"/>
    </location>
    <ligand>
        <name>(6S)-NADPHX</name>
        <dbReference type="ChEBI" id="CHEBI:64076"/>
    </ligand>
</feature>
<dbReference type="GO" id="GO:0005524">
    <property type="term" value="F:ATP binding"/>
    <property type="evidence" value="ECO:0007669"/>
    <property type="project" value="UniProtKB-KW"/>
</dbReference>
<dbReference type="STRING" id="683960.A0A1E3P022"/>
<keyword evidence="5 8" id="KW-0520">NAD</keyword>
<evidence type="ECO:0000256" key="3">
    <source>
        <dbReference type="ARBA" id="ARBA00022840"/>
    </source>
</evidence>
<feature type="domain" description="YjeF C-terminal" evidence="9">
    <location>
        <begin position="12"/>
        <end position="324"/>
    </location>
</feature>
<dbReference type="OrthoDB" id="8110916at2759"/>
<dbReference type="EC" id="4.2.1.93" evidence="8"/>
<keyword evidence="8" id="KW-0963">Cytoplasm</keyword>
<name>A0A1E3P022_WICAA</name>
<organism evidence="10 11">
    <name type="scientific">Wickerhamomyces anomalus (strain ATCC 58044 / CBS 1984 / NCYC 433 / NRRL Y-366-8)</name>
    <name type="common">Yeast</name>
    <name type="synonym">Hansenula anomala</name>
    <dbReference type="NCBI Taxonomy" id="683960"/>
    <lineage>
        <taxon>Eukaryota</taxon>
        <taxon>Fungi</taxon>
        <taxon>Dikarya</taxon>
        <taxon>Ascomycota</taxon>
        <taxon>Saccharomycotina</taxon>
        <taxon>Saccharomycetes</taxon>
        <taxon>Phaffomycetales</taxon>
        <taxon>Wickerhamomycetaceae</taxon>
        <taxon>Wickerhamomyces</taxon>
    </lineage>
</organism>
<dbReference type="PROSITE" id="PS51383">
    <property type="entry name" value="YJEF_C_3"/>
    <property type="match status" value="1"/>
</dbReference>
<evidence type="ECO:0000313" key="11">
    <source>
        <dbReference type="Proteomes" id="UP000094112"/>
    </source>
</evidence>
<keyword evidence="6 8" id="KW-0456">Lyase</keyword>
<evidence type="ECO:0000256" key="6">
    <source>
        <dbReference type="ARBA" id="ARBA00023239"/>
    </source>
</evidence>
<dbReference type="NCBIfam" id="TIGR00196">
    <property type="entry name" value="yjeF_cterm"/>
    <property type="match status" value="1"/>
</dbReference>
<dbReference type="PANTHER" id="PTHR12592">
    <property type="entry name" value="ATP-DEPENDENT (S)-NAD(P)H-HYDRATE DEHYDRATASE FAMILY MEMBER"/>
    <property type="match status" value="1"/>
</dbReference>
<evidence type="ECO:0000313" key="10">
    <source>
        <dbReference type="EMBL" id="ODQ58753.1"/>
    </source>
</evidence>
<evidence type="ECO:0000256" key="8">
    <source>
        <dbReference type="HAMAP-Rule" id="MF_03157"/>
    </source>
</evidence>
<evidence type="ECO:0000256" key="2">
    <source>
        <dbReference type="ARBA" id="ARBA00022741"/>
    </source>
</evidence>
<keyword evidence="1 8" id="KW-0597">Phosphoprotein</keyword>
<dbReference type="Gene3D" id="3.40.1190.20">
    <property type="match status" value="1"/>
</dbReference>
<dbReference type="GO" id="GO:0046496">
    <property type="term" value="P:nicotinamide nucleotide metabolic process"/>
    <property type="evidence" value="ECO:0007669"/>
    <property type="project" value="UniProtKB-UniRule"/>
</dbReference>
<feature type="binding site" evidence="8">
    <location>
        <position position="249"/>
    </location>
    <ligand>
        <name>(6S)-NADPHX</name>
        <dbReference type="ChEBI" id="CHEBI:64076"/>
    </ligand>
</feature>
<gene>
    <name evidence="10" type="ORF">WICANDRAFT_69165</name>
</gene>
<dbReference type="Proteomes" id="UP000094112">
    <property type="component" value="Unassembled WGS sequence"/>
</dbReference>
<evidence type="ECO:0000256" key="5">
    <source>
        <dbReference type="ARBA" id="ARBA00023027"/>
    </source>
</evidence>
<dbReference type="GO" id="GO:0005737">
    <property type="term" value="C:cytoplasm"/>
    <property type="evidence" value="ECO:0007669"/>
    <property type="project" value="UniProtKB-SubCell"/>
</dbReference>
<protein>
    <recommendedName>
        <fullName evidence="8">ATP-dependent (S)-NAD(P)H-hydrate dehydratase</fullName>
        <ecNumber evidence="8">4.2.1.93</ecNumber>
    </recommendedName>
    <alternativeName>
        <fullName evidence="8">ATP-dependent NAD(P)HX dehydratase</fullName>
    </alternativeName>
</protein>
<evidence type="ECO:0000256" key="1">
    <source>
        <dbReference type="ARBA" id="ARBA00022553"/>
    </source>
</evidence>
<dbReference type="InterPro" id="IPR029056">
    <property type="entry name" value="Ribokinase-like"/>
</dbReference>
<keyword evidence="2 8" id="KW-0547">Nucleotide-binding</keyword>
<sequence length="334" mass="36303">MSQLSQKSGKELLHLTKKLIPPLLPQFHKGQAGRIVVFGGCEDYTGAPYFAAHAAAVFGADLSHIICEKNAATVIKSYTPDLMVHPYLYEKDNVPNDVKDIDEFLGTKILTKVKALLARIHVAIVGPGLGRDELMLKTLEIVINYLREKKIPIIVDADGLFLVSQKPDVIKGYDLAILTPNVVEFKRLADAVGVDVNGDDQIEEAKQLSKKLGGVTILRKGSSDIIVKNDEALESTTKGSDRRAGGQGDSLTGTVATLLAWGHAYKTGLWEHPDEIQEDQLPLLACFGGSTVTRVAAREAFKAKGRAMQATDLHANVGKAYQIVFEDSNGEFKL</sequence>
<dbReference type="GO" id="GO:0047453">
    <property type="term" value="F:ATP-dependent NAD(P)H-hydrate dehydratase activity"/>
    <property type="evidence" value="ECO:0007669"/>
    <property type="project" value="UniProtKB-UniRule"/>
</dbReference>
<dbReference type="EMBL" id="KV454211">
    <property type="protein sequence ID" value="ODQ58753.1"/>
    <property type="molecule type" value="Genomic_DNA"/>
</dbReference>
<evidence type="ECO:0000256" key="7">
    <source>
        <dbReference type="ARBA" id="ARBA00047472"/>
    </source>
</evidence>
<accession>A0A1E3P022</accession>
<dbReference type="FunFam" id="3.40.1190.20:FF:000023">
    <property type="entry name" value="ATP-dependent (S)-NAD(P)H-hydrate dehydratase"/>
    <property type="match status" value="1"/>
</dbReference>
<dbReference type="CDD" id="cd01171">
    <property type="entry name" value="YXKO-related"/>
    <property type="match status" value="1"/>
</dbReference>
<dbReference type="HAMAP" id="MF_01965">
    <property type="entry name" value="NADHX_dehydratase"/>
    <property type="match status" value="1"/>
</dbReference>
<comment type="similarity">
    <text evidence="8">Belongs to the NnrD/CARKD family.</text>
</comment>
<comment type="catalytic activity">
    <reaction evidence="8">
        <text>(6S)-NADHX + ATP = ADP + phosphate + NADH + H(+)</text>
        <dbReference type="Rhea" id="RHEA:19017"/>
        <dbReference type="ChEBI" id="CHEBI:15378"/>
        <dbReference type="ChEBI" id="CHEBI:30616"/>
        <dbReference type="ChEBI" id="CHEBI:43474"/>
        <dbReference type="ChEBI" id="CHEBI:57945"/>
        <dbReference type="ChEBI" id="CHEBI:64074"/>
        <dbReference type="ChEBI" id="CHEBI:456216"/>
        <dbReference type="EC" id="4.2.1.93"/>
    </reaction>
</comment>
<reference evidence="10 11" key="1">
    <citation type="journal article" date="2016" name="Proc. Natl. Acad. Sci. U.S.A.">
        <title>Comparative genomics of biotechnologically important yeasts.</title>
        <authorList>
            <person name="Riley R."/>
            <person name="Haridas S."/>
            <person name="Wolfe K.H."/>
            <person name="Lopes M.R."/>
            <person name="Hittinger C.T."/>
            <person name="Goeker M."/>
            <person name="Salamov A.A."/>
            <person name="Wisecaver J.H."/>
            <person name="Long T.M."/>
            <person name="Calvey C.H."/>
            <person name="Aerts A.L."/>
            <person name="Barry K.W."/>
            <person name="Choi C."/>
            <person name="Clum A."/>
            <person name="Coughlan A.Y."/>
            <person name="Deshpande S."/>
            <person name="Douglass A.P."/>
            <person name="Hanson S.J."/>
            <person name="Klenk H.-P."/>
            <person name="LaButti K.M."/>
            <person name="Lapidus A."/>
            <person name="Lindquist E.A."/>
            <person name="Lipzen A.M."/>
            <person name="Meier-Kolthoff J.P."/>
            <person name="Ohm R.A."/>
            <person name="Otillar R.P."/>
            <person name="Pangilinan J.L."/>
            <person name="Peng Y."/>
            <person name="Rokas A."/>
            <person name="Rosa C.A."/>
            <person name="Scheuner C."/>
            <person name="Sibirny A.A."/>
            <person name="Slot J.C."/>
            <person name="Stielow J.B."/>
            <person name="Sun H."/>
            <person name="Kurtzman C.P."/>
            <person name="Blackwell M."/>
            <person name="Grigoriev I.V."/>
            <person name="Jeffries T.W."/>
        </authorList>
    </citation>
    <scope>NUCLEOTIDE SEQUENCE [LARGE SCALE GENOMIC DNA]</scope>
    <source>
        <strain evidence="11">ATCC 58044 / CBS 1984 / NCYC 433 / NRRL Y-366-8</strain>
    </source>
</reference>
<feature type="binding site" evidence="8">
    <location>
        <position position="128"/>
    </location>
    <ligand>
        <name>(6S)-NADPHX</name>
        <dbReference type="ChEBI" id="CHEBI:64076"/>
    </ligand>
</feature>
<dbReference type="InterPro" id="IPR000631">
    <property type="entry name" value="CARKD"/>
</dbReference>
<dbReference type="GeneID" id="30201404"/>